<evidence type="ECO:0008006" key="3">
    <source>
        <dbReference type="Google" id="ProtNLM"/>
    </source>
</evidence>
<evidence type="ECO:0000313" key="2">
    <source>
        <dbReference type="Proteomes" id="UP000520767"/>
    </source>
</evidence>
<dbReference type="SUPFAM" id="SSF109854">
    <property type="entry name" value="DinB/YfiT-like putative metalloenzymes"/>
    <property type="match status" value="1"/>
</dbReference>
<organism evidence="1 2">
    <name type="scientific">Actinophytocola algeriensis</name>
    <dbReference type="NCBI Taxonomy" id="1768010"/>
    <lineage>
        <taxon>Bacteria</taxon>
        <taxon>Bacillati</taxon>
        <taxon>Actinomycetota</taxon>
        <taxon>Actinomycetes</taxon>
        <taxon>Pseudonocardiales</taxon>
        <taxon>Pseudonocardiaceae</taxon>
    </lineage>
</organism>
<dbReference type="Proteomes" id="UP000520767">
    <property type="component" value="Unassembled WGS sequence"/>
</dbReference>
<dbReference type="Pfam" id="PF04978">
    <property type="entry name" value="MST"/>
    <property type="match status" value="1"/>
</dbReference>
<keyword evidence="2" id="KW-1185">Reference proteome</keyword>
<accession>A0A7W7Q9V0</accession>
<comment type="caution">
    <text evidence="1">The sequence shown here is derived from an EMBL/GenBank/DDBJ whole genome shotgun (WGS) entry which is preliminary data.</text>
</comment>
<protein>
    <recommendedName>
        <fullName evidence="3">Damage-inducible protein DinB</fullName>
    </recommendedName>
</protein>
<evidence type="ECO:0000313" key="1">
    <source>
        <dbReference type="EMBL" id="MBB4909622.1"/>
    </source>
</evidence>
<dbReference type="InterPro" id="IPR007061">
    <property type="entry name" value="MST-like"/>
</dbReference>
<gene>
    <name evidence="1" type="ORF">FHR82_005880</name>
</gene>
<dbReference type="EMBL" id="JACHJQ010000006">
    <property type="protein sequence ID" value="MBB4909622.1"/>
    <property type="molecule type" value="Genomic_DNA"/>
</dbReference>
<dbReference type="InterPro" id="IPR034660">
    <property type="entry name" value="DinB/YfiT-like"/>
</dbReference>
<sequence>MITADLRQYLQQGRDAMVASLAGLSEYDIRRPMTPTATNLLGLVKHLAGIEFGYLGECVGRSAPVPMPWTDESIWDSADMWALPEESREYLVGLYRRAWQHSDESLEQFGLDAPATVAWWPEERRTTTLGHLLVRVVAETAQHAGHADIVREMIDGRAGKDHEDTGDTAWWDKHVARVQEAADQHR</sequence>
<reference evidence="1 2" key="1">
    <citation type="submission" date="2020-08" db="EMBL/GenBank/DDBJ databases">
        <title>Genomic Encyclopedia of Type Strains, Phase III (KMG-III): the genomes of soil and plant-associated and newly described type strains.</title>
        <authorList>
            <person name="Whitman W."/>
        </authorList>
    </citation>
    <scope>NUCLEOTIDE SEQUENCE [LARGE SCALE GENOMIC DNA]</scope>
    <source>
        <strain evidence="1 2">CECT 8960</strain>
    </source>
</reference>
<proteinExistence type="predicted"/>
<dbReference type="RefSeq" id="WP_184813706.1">
    <property type="nucleotide sequence ID" value="NZ_JACHJQ010000006.1"/>
</dbReference>
<name>A0A7W7Q9V0_9PSEU</name>
<dbReference type="AlphaFoldDB" id="A0A7W7Q9V0"/>
<dbReference type="Gene3D" id="1.20.120.450">
    <property type="entry name" value="dinb family like domain"/>
    <property type="match status" value="1"/>
</dbReference>